<evidence type="ECO:0000313" key="6">
    <source>
        <dbReference type="Proteomes" id="UP001595579"/>
    </source>
</evidence>
<feature type="transmembrane region" description="Helical" evidence="3">
    <location>
        <begin position="905"/>
        <end position="927"/>
    </location>
</feature>
<evidence type="ECO:0000259" key="4">
    <source>
        <dbReference type="Pfam" id="PF20249"/>
    </source>
</evidence>
<keyword evidence="6" id="KW-1185">Reference proteome</keyword>
<feature type="region of interest" description="Disordered" evidence="2">
    <location>
        <begin position="189"/>
        <end position="216"/>
    </location>
</feature>
<keyword evidence="3" id="KW-0472">Membrane</keyword>
<dbReference type="InterPro" id="IPR048126">
    <property type="entry name" value="Toxin_VasX"/>
</dbReference>
<keyword evidence="1" id="KW-0175">Coiled coil</keyword>
<dbReference type="Proteomes" id="UP001595579">
    <property type="component" value="Unassembled WGS sequence"/>
</dbReference>
<feature type="transmembrane region" description="Helical" evidence="3">
    <location>
        <begin position="827"/>
        <end position="848"/>
    </location>
</feature>
<reference evidence="6" key="1">
    <citation type="journal article" date="2019" name="Int. J. Syst. Evol. Microbiol.">
        <title>The Global Catalogue of Microorganisms (GCM) 10K type strain sequencing project: providing services to taxonomists for standard genome sequencing and annotation.</title>
        <authorList>
            <consortium name="The Broad Institute Genomics Platform"/>
            <consortium name="The Broad Institute Genome Sequencing Center for Infectious Disease"/>
            <person name="Wu L."/>
            <person name="Ma J."/>
        </authorList>
    </citation>
    <scope>NUCLEOTIDE SEQUENCE [LARGE SCALE GENOMIC DNA]</scope>
    <source>
        <strain evidence="6">CECT 7698</strain>
    </source>
</reference>
<feature type="domain" description="Toxin VasX N-terminal region" evidence="4">
    <location>
        <begin position="26"/>
        <end position="157"/>
    </location>
</feature>
<gene>
    <name evidence="5" type="ORF">ACFOEV_19545</name>
</gene>
<keyword evidence="3" id="KW-1133">Transmembrane helix</keyword>
<dbReference type="CDD" id="cd20708">
    <property type="entry name" value="MIX_IV"/>
    <property type="match status" value="1"/>
</dbReference>
<organism evidence="5 6">
    <name type="scientific">Litchfieldella rifensis</name>
    <dbReference type="NCBI Taxonomy" id="762643"/>
    <lineage>
        <taxon>Bacteria</taxon>
        <taxon>Pseudomonadati</taxon>
        <taxon>Pseudomonadota</taxon>
        <taxon>Gammaproteobacteria</taxon>
        <taxon>Oceanospirillales</taxon>
        <taxon>Halomonadaceae</taxon>
        <taxon>Litchfieldella</taxon>
    </lineage>
</organism>
<dbReference type="Pfam" id="PF20249">
    <property type="entry name" value="VasX_N"/>
    <property type="match status" value="1"/>
</dbReference>
<accession>A0ABV7LTF8</accession>
<comment type="caution">
    <text evidence="5">The sequence shown here is derived from an EMBL/GenBank/DDBJ whole genome shotgun (WGS) entry which is preliminary data.</text>
</comment>
<evidence type="ECO:0000256" key="1">
    <source>
        <dbReference type="SAM" id="Coils"/>
    </source>
</evidence>
<dbReference type="NCBIfam" id="NF041559">
    <property type="entry name" value="BTH_I2691_fam"/>
    <property type="match status" value="1"/>
</dbReference>
<evidence type="ECO:0000256" key="2">
    <source>
        <dbReference type="SAM" id="MobiDB-lite"/>
    </source>
</evidence>
<evidence type="ECO:0000313" key="5">
    <source>
        <dbReference type="EMBL" id="MFC3285797.1"/>
    </source>
</evidence>
<evidence type="ECO:0000256" key="3">
    <source>
        <dbReference type="SAM" id="Phobius"/>
    </source>
</evidence>
<dbReference type="InterPro" id="IPR046864">
    <property type="entry name" value="VasX_N"/>
</dbReference>
<feature type="coiled-coil region" evidence="1">
    <location>
        <begin position="648"/>
        <end position="675"/>
    </location>
</feature>
<sequence>MSDIQALREARDAEFEEVPLGSAAMCPLLRDIAIFPVRYAIDESPAQAGEPGPHPLPEAWNGPAYPKLKTRDYTLRQLRDGWLYVWSEETRDIDEYRVEGCVFTGEGGDTKHYLLYPSAARLAIVYSSVQWTERIRDMMRDNADARARLMRVVDPMAAFDGLVTSALDSSAPLPSHIGPLTSLGESVADMLPDGATGEFTSTTVATRPHEQDGDGADESVYEVLGHKPEIHQNKILSKVPSKDEAIFVALDDDLGIVNDLTMSLLGREQELEQFNDEHGHRLETARVVEQLCGPDESRLPKAIREDAEARRQAMHTLHRRHIAQGEYEALQAQDDYLATRTGAHLPSVEGVGWLSERRELDAALQEMGIDPPGEEAYEAWKNKGIWRNDVRYDDAMVFVQEKEPELEHLQAHVAASLEDLTAWLERLPLEAEDLCFDTCDLQQSQGLIEFAHLVAQVVGATASGQKWLEGTFRERDSLIGLALVNFNSALGNAIETIARNFYETGSADGQPEGGVEVGDIANVASRYNEIIAVLGLEHVQQSARYQALATPVQEAFETLRRVVAGSAKGAWEALAFQALPAMGAGAQASTDKIARGLMQSLVVALVHPDVERAYLVRRGDFEAGHAQWLDDMMTHKLQLEAARQALAQEATAGERNAQMNRLRELEQQYQALALEEPKRIVAGESGGDPSNTGTQVRVSHLETLGYAELKQQHRLRLERLTQNAHQRMKTWMERRGGGLALLIAGLNLVNIADSVVTASREGMSQADLEKIASQAGYTASAVMALWVMPYWNRAASGRFRLNGQPKALAEVSFRAWKRGGKLAAARLAARLASAVVGMAAFAAIGAGVETWQVVQQHGRATSGEEQAALTAKGIATLSMTLTGAAQLIGAIAGRWVAFAWVLAPWATWTLAIAGVVYLFASMIADYYHREGVRLWLYRSTWGKASQWSDSDEDQAAEMRTLTEALLAPSLKLIPVRRSTRRGSRGQLGYWIQLALPAALGGEAIQVSDNARRGFWAPVDSIDESLRRSRTTTPSLSAAAQYRADDPLRVWQAWLPAEEQGSDNPFTLTVDYAYTLLANPQGRADFTFYKPKAGDGKYAIEANTELRGGKAGGFTLAVPGAT</sequence>
<dbReference type="EMBL" id="JBHRUG010000044">
    <property type="protein sequence ID" value="MFC3285797.1"/>
    <property type="molecule type" value="Genomic_DNA"/>
</dbReference>
<protein>
    <submittedName>
        <fullName evidence="5">T6SS effector BTH_I2691 family protein</fullName>
    </submittedName>
</protein>
<name>A0ABV7LTF8_9GAMM</name>
<keyword evidence="3" id="KW-0812">Transmembrane</keyword>
<dbReference type="RefSeq" id="WP_386776572.1">
    <property type="nucleotide sequence ID" value="NZ_JBHRUG010000044.1"/>
</dbReference>
<proteinExistence type="predicted"/>